<proteinExistence type="predicted"/>
<evidence type="ECO:0000313" key="4">
    <source>
        <dbReference type="EMBL" id="CAE0360218.1"/>
    </source>
</evidence>
<feature type="transmembrane region" description="Helical" evidence="2">
    <location>
        <begin position="484"/>
        <end position="502"/>
    </location>
</feature>
<evidence type="ECO:0000259" key="3">
    <source>
        <dbReference type="PROSITE" id="PS50089"/>
    </source>
</evidence>
<feature type="domain" description="RING-type" evidence="3">
    <location>
        <begin position="911"/>
        <end position="995"/>
    </location>
</feature>
<evidence type="ECO:0000256" key="2">
    <source>
        <dbReference type="SAM" id="Phobius"/>
    </source>
</evidence>
<keyword evidence="2" id="KW-0472">Membrane</keyword>
<feature type="transmembrane region" description="Helical" evidence="2">
    <location>
        <begin position="264"/>
        <end position="285"/>
    </location>
</feature>
<organism evidence="4">
    <name type="scientific">Aureoumbra lagunensis</name>
    <dbReference type="NCBI Taxonomy" id="44058"/>
    <lineage>
        <taxon>Eukaryota</taxon>
        <taxon>Sar</taxon>
        <taxon>Stramenopiles</taxon>
        <taxon>Ochrophyta</taxon>
        <taxon>Pelagophyceae</taxon>
        <taxon>Pelagomonadales</taxon>
        <taxon>Aureoumbra</taxon>
    </lineage>
</organism>
<dbReference type="AlphaFoldDB" id="A0A7S3NDM5"/>
<keyword evidence="1" id="KW-0479">Metal-binding</keyword>
<protein>
    <recommendedName>
        <fullName evidence="3">RING-type domain-containing protein</fullName>
    </recommendedName>
</protein>
<keyword evidence="1" id="KW-0863">Zinc-finger</keyword>
<dbReference type="EMBL" id="HBIJ01001275">
    <property type="protein sequence ID" value="CAE0360218.1"/>
    <property type="molecule type" value="Transcribed_RNA"/>
</dbReference>
<keyword evidence="2" id="KW-0812">Transmembrane</keyword>
<reference evidence="4" key="1">
    <citation type="submission" date="2021-01" db="EMBL/GenBank/DDBJ databases">
        <authorList>
            <person name="Corre E."/>
            <person name="Pelletier E."/>
            <person name="Niang G."/>
            <person name="Scheremetjew M."/>
            <person name="Finn R."/>
            <person name="Kale V."/>
            <person name="Holt S."/>
            <person name="Cochrane G."/>
            <person name="Meng A."/>
            <person name="Brown T."/>
            <person name="Cohen L."/>
        </authorList>
    </citation>
    <scope>NUCLEOTIDE SEQUENCE</scope>
    <source>
        <strain evidence="4">CCMP1510</strain>
    </source>
</reference>
<feature type="transmembrane region" description="Helical" evidence="2">
    <location>
        <begin position="552"/>
        <end position="572"/>
    </location>
</feature>
<dbReference type="InterPro" id="IPR001841">
    <property type="entry name" value="Znf_RING"/>
</dbReference>
<keyword evidence="1" id="KW-0862">Zinc</keyword>
<feature type="transmembrane region" description="Helical" evidence="2">
    <location>
        <begin position="651"/>
        <end position="670"/>
    </location>
</feature>
<evidence type="ECO:0000256" key="1">
    <source>
        <dbReference type="PROSITE-ProRule" id="PRU00175"/>
    </source>
</evidence>
<feature type="transmembrane region" description="Helical" evidence="2">
    <location>
        <begin position="306"/>
        <end position="330"/>
    </location>
</feature>
<name>A0A7S3NDM5_9STRA</name>
<feature type="transmembrane region" description="Helical" evidence="2">
    <location>
        <begin position="682"/>
        <end position="702"/>
    </location>
</feature>
<feature type="transmembrane region" description="Helical" evidence="2">
    <location>
        <begin position="336"/>
        <end position="357"/>
    </location>
</feature>
<feature type="transmembrane region" description="Helical" evidence="2">
    <location>
        <begin position="202"/>
        <end position="225"/>
    </location>
</feature>
<gene>
    <name evidence="4" type="ORF">ALAG00032_LOCUS948</name>
</gene>
<feature type="transmembrane region" description="Helical" evidence="2">
    <location>
        <begin position="514"/>
        <end position="540"/>
    </location>
</feature>
<dbReference type="PROSITE" id="PS50089">
    <property type="entry name" value="ZF_RING_2"/>
    <property type="match status" value="1"/>
</dbReference>
<dbReference type="SMART" id="SM00184">
    <property type="entry name" value="RING"/>
    <property type="match status" value="1"/>
</dbReference>
<feature type="transmembrane region" description="Helical" evidence="2">
    <location>
        <begin position="810"/>
        <end position="834"/>
    </location>
</feature>
<feature type="transmembrane region" description="Helical" evidence="2">
    <location>
        <begin position="20"/>
        <end position="39"/>
    </location>
</feature>
<feature type="transmembrane region" description="Helical" evidence="2">
    <location>
        <begin position="237"/>
        <end position="258"/>
    </location>
</feature>
<feature type="transmembrane region" description="Helical" evidence="2">
    <location>
        <begin position="840"/>
        <end position="861"/>
    </location>
</feature>
<sequence>MMNALYSWFQGEVVSLFSDLPISSSILFGLGTTACASLISRIRIFRKCAWKLWQNRGSLSIGFSHCGSMVLHHYGISWPGIFILASDSLVLLEIRRQPQCHVFDYALGCVFLISRSSERFLQAKAEIKKLRDKLLRQPIKTARRIFAGAFILRGVINLFMNKSNKQWSMIALLGPTFIDTFLDRIVITKFLKDWATRFTYSIAFYVTNFFAMIGTYLHAIILATVRWINANIVKPIIAFLHVSWLRIIALMYLCQRAVFECLQYYYKFILIPISQCSVYILQLICKSLMYYIVSPIKYCAQTTWTVLLEVVVMWSTFVKSHVFIPVARFIVQTKHYMYSFVLYTYQQVLVPAIQFTVRSVRRKKRMCWLFVLKPILRALSHFFKFCSRSILKLTFWCFEYILRPIINGFFHFFKFCWRSVPSVKKLFLKCLIRPIFRNINYFGCFMKNMNNWLLFNIIQPCWTNILKPLGRQSWRFAHGPLKKLSNLVFPIAVACLGITHAIQGYKQFQSSQKISWDAVSFLLSACSSTAAALLFFFAAMSGPIFRYLPMHYLVIGIKWYSLIGDLGFGIALVNLIHFVLVTIFLSAFSTTLILCDFVAQRISQSIKLLLTAVDSIIRFVGRILESAMIKIHTKIFLPAKHLLWCYVVRPVWSYPSLTLVFCFALLAALLRHHHDLVLAWNLSRGFIFHTLLRAWSSVFYLYDKSSICLASTRSNLADQLGSKRYVFSRALKKTLSISSKLGSTLIDFSIWLMAPKVTSISALLASPNFARVILVLHWLASSAARLTLFDSSLAVFSRSSAIQSPIRSENVGLSIALVRLFIKLGLAPIVFVGIAPNSRLLRAFFLLIYLIGALVRSLQALGRATRQDIRRSTTLQSSIHEKHVAVPLAVRLAAEFLVASKVQVATSEDCCPICLDKLSSTLSKDQVNEYPFDTALRWSQTATPPPDAQKCFNLITKQYQNISCTLACGHCLHFGCLVALATSSQRFSQRCPLCREPVILPSRVCQLTSSIWF</sequence>
<accession>A0A7S3NDM5</accession>
<dbReference type="InterPro" id="IPR013083">
    <property type="entry name" value="Znf_RING/FYVE/PHD"/>
</dbReference>
<feature type="transmembrane region" description="Helical" evidence="2">
    <location>
        <begin position="578"/>
        <end position="599"/>
    </location>
</feature>
<dbReference type="SUPFAM" id="SSF57850">
    <property type="entry name" value="RING/U-box"/>
    <property type="match status" value="1"/>
</dbReference>
<dbReference type="Gene3D" id="3.30.40.10">
    <property type="entry name" value="Zinc/RING finger domain, C3HC4 (zinc finger)"/>
    <property type="match status" value="1"/>
</dbReference>
<keyword evidence="2" id="KW-1133">Transmembrane helix</keyword>
<dbReference type="GO" id="GO:0008270">
    <property type="term" value="F:zinc ion binding"/>
    <property type="evidence" value="ECO:0007669"/>
    <property type="project" value="UniProtKB-KW"/>
</dbReference>